<evidence type="ECO:0000256" key="4">
    <source>
        <dbReference type="PROSITE-ProRule" id="PRU01248"/>
    </source>
</evidence>
<dbReference type="AlphaFoldDB" id="A0A380GTS1"/>
<dbReference type="InterPro" id="IPR002104">
    <property type="entry name" value="Integrase_catalytic"/>
</dbReference>
<dbReference type="EMBL" id="UHDT01000001">
    <property type="protein sequence ID" value="SUM57831.1"/>
    <property type="molecule type" value="Genomic_DNA"/>
</dbReference>
<dbReference type="Proteomes" id="UP000254100">
    <property type="component" value="Unassembled WGS sequence"/>
</dbReference>
<dbReference type="GO" id="GO:0006310">
    <property type="term" value="P:DNA recombination"/>
    <property type="evidence" value="ECO:0007669"/>
    <property type="project" value="UniProtKB-KW"/>
</dbReference>
<proteinExistence type="inferred from homology"/>
<dbReference type="GO" id="GO:0003677">
    <property type="term" value="F:DNA binding"/>
    <property type="evidence" value="ECO:0007669"/>
    <property type="project" value="UniProtKB-UniRule"/>
</dbReference>
<accession>A0A380GTS1</accession>
<reference evidence="7 8" key="1">
    <citation type="submission" date="2018-06" db="EMBL/GenBank/DDBJ databases">
        <authorList>
            <consortium name="Pathogen Informatics"/>
            <person name="Doyle S."/>
        </authorList>
    </citation>
    <scope>NUCLEOTIDE SEQUENCE [LARGE SCALE GENOMIC DNA]</scope>
    <source>
        <strain evidence="7 8">NCTC13832</strain>
    </source>
</reference>
<evidence type="ECO:0000256" key="3">
    <source>
        <dbReference type="ARBA" id="ARBA00023172"/>
    </source>
</evidence>
<evidence type="ECO:0000259" key="5">
    <source>
        <dbReference type="PROSITE" id="PS51898"/>
    </source>
</evidence>
<comment type="similarity">
    <text evidence="1">Belongs to the 'phage' integrase family.</text>
</comment>
<evidence type="ECO:0000256" key="2">
    <source>
        <dbReference type="ARBA" id="ARBA00023125"/>
    </source>
</evidence>
<sequence length="355" mass="41350">MRIYWVARLPYIFLSRNRTYVLKEERRYKKKDFKTKREATEAETIAKNKLMQGIVINNKSSFIDYYEQWIEVNKKNVITDKAYQTYVNAINQFKKFLATENLDDITLNNFSTILYRKFIKWYGANHATESVKKIHNCLKASLTDAIQEGLIYKDPTYKAVVKGKKPSQPEETKFMNIEDYKKLKAYVASPPIQSYLFIYILVITGGRFGEVQKLTTDDIDYLNNTIHLRGTKTETSDRIVDVPLEDMKTLRTTLSEMPINMNKQIFNTGYSLITNNAVTKVLQKFCLENRLGKLTLHSIRHTHCSYLLHGGVSIYYISKRLGHSTIKTTLDVYSHLLDETNKIETQKALKLIKSM</sequence>
<protein>
    <submittedName>
        <fullName evidence="7">Integrase</fullName>
    </submittedName>
</protein>
<dbReference type="InterPro" id="IPR013762">
    <property type="entry name" value="Integrase-like_cat_sf"/>
</dbReference>
<dbReference type="Gene3D" id="1.10.150.130">
    <property type="match status" value="1"/>
</dbReference>
<evidence type="ECO:0000313" key="8">
    <source>
        <dbReference type="Proteomes" id="UP000254100"/>
    </source>
</evidence>
<dbReference type="Gene3D" id="1.10.443.10">
    <property type="entry name" value="Intergrase catalytic core"/>
    <property type="match status" value="1"/>
</dbReference>
<evidence type="ECO:0000259" key="6">
    <source>
        <dbReference type="PROSITE" id="PS51900"/>
    </source>
</evidence>
<evidence type="ECO:0000313" key="7">
    <source>
        <dbReference type="EMBL" id="SUM57831.1"/>
    </source>
</evidence>
<gene>
    <name evidence="7" type="primary">Int-Tn_3</name>
    <name evidence="7" type="ORF">NCTC13832_01524</name>
</gene>
<organism evidence="7 8">
    <name type="scientific">Staphylococcus microti</name>
    <dbReference type="NCBI Taxonomy" id="569857"/>
    <lineage>
        <taxon>Bacteria</taxon>
        <taxon>Bacillati</taxon>
        <taxon>Bacillota</taxon>
        <taxon>Bacilli</taxon>
        <taxon>Bacillales</taxon>
        <taxon>Staphylococcaceae</taxon>
        <taxon>Staphylococcus</taxon>
    </lineage>
</organism>
<evidence type="ECO:0000256" key="1">
    <source>
        <dbReference type="ARBA" id="ARBA00008857"/>
    </source>
</evidence>
<dbReference type="InterPro" id="IPR011010">
    <property type="entry name" value="DNA_brk_join_enz"/>
</dbReference>
<dbReference type="GO" id="GO:0015074">
    <property type="term" value="P:DNA integration"/>
    <property type="evidence" value="ECO:0007669"/>
    <property type="project" value="InterPro"/>
</dbReference>
<dbReference type="RefSeq" id="WP_044361179.1">
    <property type="nucleotide sequence ID" value="NZ_JXWY01000091.1"/>
</dbReference>
<dbReference type="InterPro" id="IPR050090">
    <property type="entry name" value="Tyrosine_recombinase_XerCD"/>
</dbReference>
<dbReference type="InterPro" id="IPR010998">
    <property type="entry name" value="Integrase_recombinase_N"/>
</dbReference>
<dbReference type="CDD" id="cd01189">
    <property type="entry name" value="INT_ICEBs1_C_like"/>
    <property type="match status" value="1"/>
</dbReference>
<dbReference type="InterPro" id="IPR044068">
    <property type="entry name" value="CB"/>
</dbReference>
<dbReference type="PANTHER" id="PTHR30349">
    <property type="entry name" value="PHAGE INTEGRASE-RELATED"/>
    <property type="match status" value="1"/>
</dbReference>
<dbReference type="Pfam" id="PF00589">
    <property type="entry name" value="Phage_integrase"/>
    <property type="match status" value="1"/>
</dbReference>
<dbReference type="SUPFAM" id="SSF56349">
    <property type="entry name" value="DNA breaking-rejoining enzymes"/>
    <property type="match status" value="1"/>
</dbReference>
<dbReference type="PROSITE" id="PS51900">
    <property type="entry name" value="CB"/>
    <property type="match status" value="1"/>
</dbReference>
<feature type="domain" description="Core-binding (CB)" evidence="6">
    <location>
        <begin position="57"/>
        <end position="146"/>
    </location>
</feature>
<dbReference type="PANTHER" id="PTHR30349:SF64">
    <property type="entry name" value="PROPHAGE INTEGRASE INTD-RELATED"/>
    <property type="match status" value="1"/>
</dbReference>
<dbReference type="Pfam" id="PF13102">
    <property type="entry name" value="Phage_int_SAM_5"/>
    <property type="match status" value="1"/>
</dbReference>
<keyword evidence="2 4" id="KW-0238">DNA-binding</keyword>
<name>A0A380GTS1_9STAP</name>
<dbReference type="InterPro" id="IPR025269">
    <property type="entry name" value="SAM-like_dom"/>
</dbReference>
<feature type="domain" description="Tyr recombinase" evidence="5">
    <location>
        <begin position="170"/>
        <end position="346"/>
    </location>
</feature>
<keyword evidence="3" id="KW-0233">DNA recombination</keyword>
<dbReference type="PROSITE" id="PS51898">
    <property type="entry name" value="TYR_RECOMBINASE"/>
    <property type="match status" value="1"/>
</dbReference>